<feature type="domain" description="DUF3857" evidence="1">
    <location>
        <begin position="71"/>
        <end position="197"/>
    </location>
</feature>
<evidence type="ECO:0000313" key="2">
    <source>
        <dbReference type="EMBL" id="MFC4633569.1"/>
    </source>
</evidence>
<dbReference type="RefSeq" id="WP_379977781.1">
    <property type="nucleotide sequence ID" value="NZ_JBHSFV010000003.1"/>
</dbReference>
<gene>
    <name evidence="2" type="ORF">ACFO3O_06600</name>
</gene>
<protein>
    <submittedName>
        <fullName evidence="2">DUF3857 domain-containing protein</fullName>
    </submittedName>
</protein>
<dbReference type="Pfam" id="PF12969">
    <property type="entry name" value="DUF3857"/>
    <property type="match status" value="1"/>
</dbReference>
<dbReference type="EMBL" id="JBHSFV010000003">
    <property type="protein sequence ID" value="MFC4633569.1"/>
    <property type="molecule type" value="Genomic_DNA"/>
</dbReference>
<accession>A0ABV9HTT3</accession>
<sequence>MKKYIFAFLTFTFSIVSTGQELVHTSYSWEENPSYTIAEEDKSLDMVGVKNYTITEFGFENQNEFYQFDIIHKVLWLNSDDRIEQFNRIYLPYRSDSELLRSQARVVTANGTVQELDDSKIFTATDETTNRTIKYYALEGIEKGGFVEYLYIIKKAAKYKGEYLRLQENYKIKDSKFELYAPENLVFKIYPVNSKKEAAEDTGVKGKQHLIVQNYDLPELESEDLSAVEAMKMAIIYKLDSNKATGARNFSSYSDISKNVYNFVSSELKKEELSKVKEFIKEANIDLNGDDASKIRTLENHIKNTIYITNTGGDQLSDVGFVLENKAADETGIIRLFANALKELEIPFEIVLTCDRSEMKFDPEIEALSFLQDYLLYFPSTKKYLAPGKQESRYGFPPFEYTDTYGLFVKEVSLGKLSSGVGKVKYIESPDAAASVDEMNFKVSFDPEDLTEVRIDFDHAISGYNASFIHPFMNLVSDENKEEFYEEFIKRMGDDITIESKEIVNEAAENFGKKPLQIKAVISSSTFTDKAGPKYLFKLGELIGPQVEMYQEKKRQLPVENLFRKTYLRTIELTIPEGYTIANLDDINISNRYEKDGKDVMNFISSYTKEGNKVIITANEIYDENILPVSLYEEYRTIINSAADFNKVTLILEPTK</sequence>
<dbReference type="Gene3D" id="2.60.120.1130">
    <property type="match status" value="1"/>
</dbReference>
<evidence type="ECO:0000313" key="3">
    <source>
        <dbReference type="Proteomes" id="UP001596043"/>
    </source>
</evidence>
<name>A0ABV9HTT3_9FLAO</name>
<reference evidence="3" key="1">
    <citation type="journal article" date="2019" name="Int. J. Syst. Evol. Microbiol.">
        <title>The Global Catalogue of Microorganisms (GCM) 10K type strain sequencing project: providing services to taxonomists for standard genome sequencing and annotation.</title>
        <authorList>
            <consortium name="The Broad Institute Genomics Platform"/>
            <consortium name="The Broad Institute Genome Sequencing Center for Infectious Disease"/>
            <person name="Wu L."/>
            <person name="Ma J."/>
        </authorList>
    </citation>
    <scope>NUCLEOTIDE SEQUENCE [LARGE SCALE GENOMIC DNA]</scope>
    <source>
        <strain evidence="3">YJ-61-S</strain>
    </source>
</reference>
<evidence type="ECO:0000259" key="1">
    <source>
        <dbReference type="Pfam" id="PF12969"/>
    </source>
</evidence>
<comment type="caution">
    <text evidence="2">The sequence shown here is derived from an EMBL/GenBank/DDBJ whole genome shotgun (WGS) entry which is preliminary data.</text>
</comment>
<dbReference type="Proteomes" id="UP001596043">
    <property type="component" value="Unassembled WGS sequence"/>
</dbReference>
<proteinExistence type="predicted"/>
<organism evidence="2 3">
    <name type="scientific">Dokdonia ponticola</name>
    <dbReference type="NCBI Taxonomy" id="2041041"/>
    <lineage>
        <taxon>Bacteria</taxon>
        <taxon>Pseudomonadati</taxon>
        <taxon>Bacteroidota</taxon>
        <taxon>Flavobacteriia</taxon>
        <taxon>Flavobacteriales</taxon>
        <taxon>Flavobacteriaceae</taxon>
        <taxon>Dokdonia</taxon>
    </lineage>
</organism>
<dbReference type="InterPro" id="IPR024618">
    <property type="entry name" value="DUF3857"/>
</dbReference>
<dbReference type="Gene3D" id="2.60.40.3140">
    <property type="match status" value="1"/>
</dbReference>
<keyword evidence="3" id="KW-1185">Reference proteome</keyword>